<evidence type="ECO:0000313" key="2">
    <source>
        <dbReference type="EMBL" id="GBP92032.1"/>
    </source>
</evidence>
<dbReference type="Proteomes" id="UP000299102">
    <property type="component" value="Unassembled WGS sequence"/>
</dbReference>
<accession>A0A4C1ZX19</accession>
<evidence type="ECO:0000313" key="3">
    <source>
        <dbReference type="Proteomes" id="UP000299102"/>
    </source>
</evidence>
<protein>
    <submittedName>
        <fullName evidence="2">Uncharacterized protein</fullName>
    </submittedName>
</protein>
<feature type="region of interest" description="Disordered" evidence="1">
    <location>
        <begin position="40"/>
        <end position="73"/>
    </location>
</feature>
<comment type="caution">
    <text evidence="2">The sequence shown here is derived from an EMBL/GenBank/DDBJ whole genome shotgun (WGS) entry which is preliminary data.</text>
</comment>
<name>A0A4C1ZX19_EUMVA</name>
<evidence type="ECO:0000256" key="1">
    <source>
        <dbReference type="SAM" id="MobiDB-lite"/>
    </source>
</evidence>
<proteinExistence type="predicted"/>
<sequence length="122" mass="12483">MYIARASDPSFRTTSPSGSCAIRFDGAIDAGPRARVCALRAGGGRRESDPTPPGGRRPRLVWTSPLGALPPPRGAGALSEVRLGGAPARPVPPALGAALQLKAITNVCTASLDEISDINIIS</sequence>
<organism evidence="2 3">
    <name type="scientific">Eumeta variegata</name>
    <name type="common">Bagworm moth</name>
    <name type="synonym">Eumeta japonica</name>
    <dbReference type="NCBI Taxonomy" id="151549"/>
    <lineage>
        <taxon>Eukaryota</taxon>
        <taxon>Metazoa</taxon>
        <taxon>Ecdysozoa</taxon>
        <taxon>Arthropoda</taxon>
        <taxon>Hexapoda</taxon>
        <taxon>Insecta</taxon>
        <taxon>Pterygota</taxon>
        <taxon>Neoptera</taxon>
        <taxon>Endopterygota</taxon>
        <taxon>Lepidoptera</taxon>
        <taxon>Glossata</taxon>
        <taxon>Ditrysia</taxon>
        <taxon>Tineoidea</taxon>
        <taxon>Psychidae</taxon>
        <taxon>Oiketicinae</taxon>
        <taxon>Eumeta</taxon>
    </lineage>
</organism>
<dbReference type="AlphaFoldDB" id="A0A4C1ZX19"/>
<dbReference type="EMBL" id="BGZK01002233">
    <property type="protein sequence ID" value="GBP92032.1"/>
    <property type="molecule type" value="Genomic_DNA"/>
</dbReference>
<gene>
    <name evidence="2" type="ORF">EVAR_63711_1</name>
</gene>
<reference evidence="2 3" key="1">
    <citation type="journal article" date="2019" name="Commun. Biol.">
        <title>The bagworm genome reveals a unique fibroin gene that provides high tensile strength.</title>
        <authorList>
            <person name="Kono N."/>
            <person name="Nakamura H."/>
            <person name="Ohtoshi R."/>
            <person name="Tomita M."/>
            <person name="Numata K."/>
            <person name="Arakawa K."/>
        </authorList>
    </citation>
    <scope>NUCLEOTIDE SEQUENCE [LARGE SCALE GENOMIC DNA]</scope>
</reference>
<keyword evidence="3" id="KW-1185">Reference proteome</keyword>